<evidence type="ECO:0000259" key="2">
    <source>
        <dbReference type="Pfam" id="PF12697"/>
    </source>
</evidence>
<organism evidence="3 4">
    <name type="scientific">Streptomyces himalayensis subsp. himalayensis</name>
    <dbReference type="NCBI Taxonomy" id="2756131"/>
    <lineage>
        <taxon>Bacteria</taxon>
        <taxon>Bacillati</taxon>
        <taxon>Actinomycetota</taxon>
        <taxon>Actinomycetes</taxon>
        <taxon>Kitasatosporales</taxon>
        <taxon>Streptomycetaceae</taxon>
        <taxon>Streptomyces</taxon>
        <taxon>Streptomyces himalayensis</taxon>
    </lineage>
</organism>
<dbReference type="AlphaFoldDB" id="A0A7W0ICV0"/>
<dbReference type="PROSITE" id="PS51318">
    <property type="entry name" value="TAT"/>
    <property type="match status" value="1"/>
</dbReference>
<dbReference type="Proteomes" id="UP000545761">
    <property type="component" value="Unassembled WGS sequence"/>
</dbReference>
<protein>
    <submittedName>
        <fullName evidence="3">Alpha/beta hydrolase</fullName>
    </submittedName>
</protein>
<feature type="signal peptide" evidence="1">
    <location>
        <begin position="1"/>
        <end position="29"/>
    </location>
</feature>
<keyword evidence="3" id="KW-0378">Hydrolase</keyword>
<dbReference type="GO" id="GO:0016787">
    <property type="term" value="F:hydrolase activity"/>
    <property type="evidence" value="ECO:0007669"/>
    <property type="project" value="UniProtKB-KW"/>
</dbReference>
<evidence type="ECO:0000313" key="3">
    <source>
        <dbReference type="EMBL" id="MBA2950511.1"/>
    </source>
</evidence>
<dbReference type="InterPro" id="IPR006311">
    <property type="entry name" value="TAT_signal"/>
</dbReference>
<dbReference type="SUPFAM" id="SSF53474">
    <property type="entry name" value="alpha/beta-Hydrolases"/>
    <property type="match status" value="1"/>
</dbReference>
<dbReference type="Gene3D" id="3.40.50.1820">
    <property type="entry name" value="alpha/beta hydrolase"/>
    <property type="match status" value="1"/>
</dbReference>
<dbReference type="InterPro" id="IPR000073">
    <property type="entry name" value="AB_hydrolase_1"/>
</dbReference>
<dbReference type="InterPro" id="IPR052897">
    <property type="entry name" value="Sec-Metab_Biosynth_Hydrolase"/>
</dbReference>
<dbReference type="Pfam" id="PF12697">
    <property type="entry name" value="Abhydrolase_6"/>
    <property type="match status" value="1"/>
</dbReference>
<sequence length="290" mass="30329">MNSPISRRTVTASLLAGAAVLATPGAAFSATSPAAGRSEDSHQQPAKPTIVLIHGAFADASSWSAVVERLQRQGHRVLAPALPLRGLASDASYIRSVLDSVGGPIVLVGHSYGGSVISQAAAEFPRVKALVYIAAFVPEVGESALELTNRYPGSTLAQATTTQSYPLPGGGTGDELIINKDLFREQFAAGVPVPTAQVMAAGQRPITLAALQEKATAAAWKKIPSWYLVATEDRNIPPAAEQWMAERAGARTTTVRAPHAVAVSDPGPVTDLILHALHSIRSTHSVRSDR</sequence>
<gene>
    <name evidence="3" type="ORF">H1D24_33185</name>
</gene>
<accession>A0A7W0ICV0</accession>
<dbReference type="RefSeq" id="WP_181661443.1">
    <property type="nucleotide sequence ID" value="NZ_JACEHE010000029.1"/>
</dbReference>
<dbReference type="EMBL" id="JACEHE010000029">
    <property type="protein sequence ID" value="MBA2950511.1"/>
    <property type="molecule type" value="Genomic_DNA"/>
</dbReference>
<dbReference type="PANTHER" id="PTHR37017">
    <property type="entry name" value="AB HYDROLASE-1 DOMAIN-CONTAINING PROTEIN-RELATED"/>
    <property type="match status" value="1"/>
</dbReference>
<proteinExistence type="predicted"/>
<dbReference type="PANTHER" id="PTHR37017:SF11">
    <property type="entry name" value="ESTERASE_LIPASE_THIOESTERASE DOMAIN-CONTAINING PROTEIN"/>
    <property type="match status" value="1"/>
</dbReference>
<feature type="domain" description="AB hydrolase-1" evidence="2">
    <location>
        <begin position="50"/>
        <end position="269"/>
    </location>
</feature>
<evidence type="ECO:0000313" key="4">
    <source>
        <dbReference type="Proteomes" id="UP000545761"/>
    </source>
</evidence>
<reference evidence="3 4" key="1">
    <citation type="submission" date="2020-07" db="EMBL/GenBank/DDBJ databases">
        <title>Streptomyces isolated from Indian soil.</title>
        <authorList>
            <person name="Mandal S."/>
            <person name="Maiti P.K."/>
        </authorList>
    </citation>
    <scope>NUCLEOTIDE SEQUENCE [LARGE SCALE GENOMIC DNA]</scope>
    <source>
        <strain evidence="3 4">PSKA28</strain>
    </source>
</reference>
<feature type="chain" id="PRO_5030962259" evidence="1">
    <location>
        <begin position="30"/>
        <end position="290"/>
    </location>
</feature>
<dbReference type="InterPro" id="IPR029058">
    <property type="entry name" value="AB_hydrolase_fold"/>
</dbReference>
<keyword evidence="1" id="KW-0732">Signal</keyword>
<comment type="caution">
    <text evidence="3">The sequence shown here is derived from an EMBL/GenBank/DDBJ whole genome shotgun (WGS) entry which is preliminary data.</text>
</comment>
<evidence type="ECO:0000256" key="1">
    <source>
        <dbReference type="SAM" id="SignalP"/>
    </source>
</evidence>
<name>A0A7W0ICV0_9ACTN</name>